<keyword evidence="3" id="KW-1185">Reference proteome</keyword>
<sequence length="355" mass="39967">MIGPFDHFDHIVQIEISAAMSLPHVHQIVEHSSKAKYARFGGRKRLFQISLGTNEIVQAEVKKRPAHISSDGHAGTRRARHKRPNLLQRQNKRLIGRVKHICHSFVIHLHGAHVRVSIGAGQSVNSHLNSAGASRHYRYVNTSGLARLYDHQDMVLAGAQSRPKTRHQTVPFHIHKTIVVRRLQYDQALDPTRLKIEHVHTHPHLLAQSALGRHLHLHIKLSRSGYTTGHFEHAKAAETRHGKRAHHIISNVLGHLGPELDASVRQRERVLPQPAETVDALDLGLEAFVQRPKVRPVLCAPGLVRAVALALAHPVAPLLRRIARRTVHARHQTRLVASETRFGQTVEQRHVAKHH</sequence>
<evidence type="ECO:0000313" key="3">
    <source>
        <dbReference type="Proteomes" id="UP000276133"/>
    </source>
</evidence>
<gene>
    <name evidence="2" type="ORF">BpHYR1_001832</name>
</gene>
<protein>
    <submittedName>
        <fullName evidence="2">Uncharacterized protein</fullName>
    </submittedName>
</protein>
<feature type="region of interest" description="Disordered" evidence="1">
    <location>
        <begin position="64"/>
        <end position="84"/>
    </location>
</feature>
<reference evidence="2 3" key="1">
    <citation type="journal article" date="2018" name="Sci. Rep.">
        <title>Genomic signatures of local adaptation to the degree of environmental predictability in rotifers.</title>
        <authorList>
            <person name="Franch-Gras L."/>
            <person name="Hahn C."/>
            <person name="Garcia-Roger E.M."/>
            <person name="Carmona M.J."/>
            <person name="Serra M."/>
            <person name="Gomez A."/>
        </authorList>
    </citation>
    <scope>NUCLEOTIDE SEQUENCE [LARGE SCALE GENOMIC DNA]</scope>
    <source>
        <strain evidence="2">HYR1</strain>
    </source>
</reference>
<dbReference type="AlphaFoldDB" id="A0A3M7SCP4"/>
<evidence type="ECO:0000256" key="1">
    <source>
        <dbReference type="SAM" id="MobiDB-lite"/>
    </source>
</evidence>
<evidence type="ECO:0000313" key="2">
    <source>
        <dbReference type="EMBL" id="RNA33552.1"/>
    </source>
</evidence>
<accession>A0A3M7SCP4</accession>
<proteinExistence type="predicted"/>
<organism evidence="2 3">
    <name type="scientific">Brachionus plicatilis</name>
    <name type="common">Marine rotifer</name>
    <name type="synonym">Brachionus muelleri</name>
    <dbReference type="NCBI Taxonomy" id="10195"/>
    <lineage>
        <taxon>Eukaryota</taxon>
        <taxon>Metazoa</taxon>
        <taxon>Spiralia</taxon>
        <taxon>Gnathifera</taxon>
        <taxon>Rotifera</taxon>
        <taxon>Eurotatoria</taxon>
        <taxon>Monogononta</taxon>
        <taxon>Pseudotrocha</taxon>
        <taxon>Ploima</taxon>
        <taxon>Brachionidae</taxon>
        <taxon>Brachionus</taxon>
    </lineage>
</organism>
<dbReference type="EMBL" id="REGN01001620">
    <property type="protein sequence ID" value="RNA33552.1"/>
    <property type="molecule type" value="Genomic_DNA"/>
</dbReference>
<dbReference type="Proteomes" id="UP000276133">
    <property type="component" value="Unassembled WGS sequence"/>
</dbReference>
<feature type="compositionally biased region" description="Basic residues" evidence="1">
    <location>
        <begin position="75"/>
        <end position="84"/>
    </location>
</feature>
<name>A0A3M7SCP4_BRAPC</name>
<comment type="caution">
    <text evidence="2">The sequence shown here is derived from an EMBL/GenBank/DDBJ whole genome shotgun (WGS) entry which is preliminary data.</text>
</comment>